<dbReference type="RefSeq" id="WP_378295823.1">
    <property type="nucleotide sequence ID" value="NZ_JBHTJA010000001.1"/>
</dbReference>
<dbReference type="SUPFAM" id="SSF56112">
    <property type="entry name" value="Protein kinase-like (PK-like)"/>
    <property type="match status" value="1"/>
</dbReference>
<evidence type="ECO:0000313" key="2">
    <source>
        <dbReference type="EMBL" id="MFD0899027.1"/>
    </source>
</evidence>
<gene>
    <name evidence="2" type="ORF">ACFQ11_01290</name>
</gene>
<protein>
    <submittedName>
        <fullName evidence="2">Phosphotransferase</fullName>
    </submittedName>
</protein>
<dbReference type="InterPro" id="IPR002575">
    <property type="entry name" value="Aminoglycoside_PTrfase"/>
</dbReference>
<dbReference type="Gene3D" id="3.90.1200.10">
    <property type="match status" value="1"/>
</dbReference>
<evidence type="ECO:0000259" key="1">
    <source>
        <dbReference type="Pfam" id="PF01636"/>
    </source>
</evidence>
<feature type="domain" description="Aminoglycoside phosphotransferase" evidence="1">
    <location>
        <begin position="11"/>
        <end position="211"/>
    </location>
</feature>
<keyword evidence="3" id="KW-1185">Reference proteome</keyword>
<evidence type="ECO:0000313" key="3">
    <source>
        <dbReference type="Proteomes" id="UP001596972"/>
    </source>
</evidence>
<proteinExistence type="predicted"/>
<name>A0ABW3EI24_9ACTN</name>
<dbReference type="InterPro" id="IPR011009">
    <property type="entry name" value="Kinase-like_dom_sf"/>
</dbReference>
<dbReference type="Pfam" id="PF01636">
    <property type="entry name" value="APH"/>
    <property type="match status" value="1"/>
</dbReference>
<dbReference type="EMBL" id="JBHTJA010000001">
    <property type="protein sequence ID" value="MFD0899027.1"/>
    <property type="molecule type" value="Genomic_DNA"/>
</dbReference>
<organism evidence="2 3">
    <name type="scientific">Actinomadura sediminis</name>
    <dbReference type="NCBI Taxonomy" id="1038904"/>
    <lineage>
        <taxon>Bacteria</taxon>
        <taxon>Bacillati</taxon>
        <taxon>Actinomycetota</taxon>
        <taxon>Actinomycetes</taxon>
        <taxon>Streptosporangiales</taxon>
        <taxon>Thermomonosporaceae</taxon>
        <taxon>Actinomadura</taxon>
    </lineage>
</organism>
<reference evidence="3" key="1">
    <citation type="journal article" date="2019" name="Int. J. Syst. Evol. Microbiol.">
        <title>The Global Catalogue of Microorganisms (GCM) 10K type strain sequencing project: providing services to taxonomists for standard genome sequencing and annotation.</title>
        <authorList>
            <consortium name="The Broad Institute Genomics Platform"/>
            <consortium name="The Broad Institute Genome Sequencing Center for Infectious Disease"/>
            <person name="Wu L."/>
            <person name="Ma J."/>
        </authorList>
    </citation>
    <scope>NUCLEOTIDE SEQUENCE [LARGE SCALE GENOMIC DNA]</scope>
    <source>
        <strain evidence="3">JCM 31202</strain>
    </source>
</reference>
<sequence>MPRATHDVELSDIVVKRYRAVDHDQPRREWRALRLLRGTGLAPAPLRTDPHGTPPTVVMSRLPGTSLEAFTPGTVEAAARALAALHAVPCGALPARAGAPAVLLAQVREWCATVPPGHDALLDAACAWIARPDVEAAIVRPTAPVFGTGDGNVANFLWDGASVRLVDFEYAGRSDLAYELAEVVEHVSADGTGVLLLDAVALSRPEAARLRECRRLFALYWLLRVRDRPDVGTRQAARLASLL</sequence>
<comment type="caution">
    <text evidence="2">The sequence shown here is derived from an EMBL/GenBank/DDBJ whole genome shotgun (WGS) entry which is preliminary data.</text>
</comment>
<dbReference type="Proteomes" id="UP001596972">
    <property type="component" value="Unassembled WGS sequence"/>
</dbReference>
<accession>A0ABW3EI24</accession>